<protein>
    <recommendedName>
        <fullName evidence="4">Lysis protein</fullName>
    </recommendedName>
</protein>
<accession>A0A218M2Z0</accession>
<dbReference type="EMBL" id="KY979132">
    <property type="protein sequence ID" value="ASD50411.1"/>
    <property type="molecule type" value="Genomic_DNA"/>
</dbReference>
<dbReference type="RefSeq" id="YP_009609730.1">
    <property type="nucleotide sequence ID" value="NC_041997.1"/>
</dbReference>
<dbReference type="GeneID" id="40085815"/>
<name>A0A218M2Z0_9CAUD</name>
<proteinExistence type="predicted"/>
<sequence>MLDIVGLKGVITGAILAFALGAGVGGVSAHRITSKTLNAEHTAAIEKMRREIAEANNVELEKGLAVERAQAKANEELRGKTDAAVKQRDTERRALQDLRERVGPFISAGGVFVDPGRKASGPVCRDDSGGTSETAGADTAHPGGELSPGATQFLFAYGTKVEQTRQDLKAMKAYADAVYEQNVKLREVLKQYQNPSSHQ</sequence>
<evidence type="ECO:0000313" key="3">
    <source>
        <dbReference type="Proteomes" id="UP000224101"/>
    </source>
</evidence>
<evidence type="ECO:0008006" key="4">
    <source>
        <dbReference type="Google" id="ProtNLM"/>
    </source>
</evidence>
<keyword evidence="3" id="KW-1185">Reference proteome</keyword>
<reference evidence="2 3" key="1">
    <citation type="submission" date="2017-08" db="EMBL/GenBank/DDBJ databases">
        <title>Characterization and complete genome sequence of novel bacteriophage infecting the causal agent of bacterial fruit blotch, Acidovorax citrulli.</title>
        <authorList>
            <person name="Midani A.R."/>
            <person name="Park S.-H."/>
            <person name="Choi T.-J."/>
        </authorList>
    </citation>
    <scope>NUCLEOTIDE SEQUENCE [LARGE SCALE GENOMIC DNA]</scope>
</reference>
<evidence type="ECO:0000256" key="1">
    <source>
        <dbReference type="SAM" id="MobiDB-lite"/>
    </source>
</evidence>
<organism evidence="2 3">
    <name type="scientific">Acidovorax phage ACP17</name>
    <dbReference type="NCBI Taxonomy" id="2010329"/>
    <lineage>
        <taxon>Viruses</taxon>
        <taxon>Duplodnaviria</taxon>
        <taxon>Heunggongvirae</taxon>
        <taxon>Uroviricota</taxon>
        <taxon>Caudoviricetes</taxon>
        <taxon>Busanvirus</taxon>
        <taxon>Busanvirus ACP17</taxon>
    </lineage>
</organism>
<evidence type="ECO:0000313" key="2">
    <source>
        <dbReference type="EMBL" id="ASD50411.1"/>
    </source>
</evidence>
<dbReference type="KEGG" id="vg:40085815"/>
<dbReference type="Proteomes" id="UP000224101">
    <property type="component" value="Segment"/>
</dbReference>
<feature type="region of interest" description="Disordered" evidence="1">
    <location>
        <begin position="117"/>
        <end position="147"/>
    </location>
</feature>